<dbReference type="InterPro" id="IPR037523">
    <property type="entry name" value="VOC_core"/>
</dbReference>
<dbReference type="AlphaFoldDB" id="A0A0P1GB96"/>
<dbReference type="EC" id="1.13.11.2" evidence="2"/>
<sequence length="267" mass="28438">MTSSSPLAFDLSAAPISVAHVTLLVRDLDRMTRFYRDLLGLTVLSQTATQTSLGLDTAFLTLSAPGGLDANSGQFAGLYHTAFLLPARADLGAWLDHVQAKGIRLQGAADHGVSEAIYLADPEGNGIEVYADRPTDQWYDDQGNLQLTTEPLSAHTLPQGRWSAAPPGTRIGHVHLQTTDLAAAETFWSDAGFTAMARAPGGIFWGAGGYHHQLATNVWSRGRKTARHDGIAGLSDITLYAPDVAATQAQTRTAPSGVRVTFTTEKV</sequence>
<gene>
    <name evidence="2" type="primary">catE</name>
    <name evidence="2" type="ORF">TRM7557_01983</name>
</gene>
<dbReference type="PANTHER" id="PTHR43279">
    <property type="entry name" value="CATECHOL-2,3-DIOXYGENASE"/>
    <property type="match status" value="1"/>
</dbReference>
<dbReference type="EMBL" id="CYSD01000032">
    <property type="protein sequence ID" value="CUH78656.1"/>
    <property type="molecule type" value="Genomic_DNA"/>
</dbReference>
<dbReference type="GO" id="GO:0018577">
    <property type="term" value="F:catechol 2,3-dioxygenase activity"/>
    <property type="evidence" value="ECO:0007669"/>
    <property type="project" value="UniProtKB-EC"/>
</dbReference>
<dbReference type="Pfam" id="PF00903">
    <property type="entry name" value="Glyoxalase"/>
    <property type="match status" value="1"/>
</dbReference>
<evidence type="ECO:0000313" key="3">
    <source>
        <dbReference type="Proteomes" id="UP000052022"/>
    </source>
</evidence>
<evidence type="ECO:0000259" key="1">
    <source>
        <dbReference type="PROSITE" id="PS51819"/>
    </source>
</evidence>
<keyword evidence="3" id="KW-1185">Reference proteome</keyword>
<reference evidence="2 3" key="1">
    <citation type="submission" date="2015-09" db="EMBL/GenBank/DDBJ databases">
        <authorList>
            <consortium name="Swine Surveillance"/>
        </authorList>
    </citation>
    <scope>NUCLEOTIDE SEQUENCE [LARGE SCALE GENOMIC DNA]</scope>
    <source>
        <strain evidence="2 3">CECT 7557</strain>
    </source>
</reference>
<keyword evidence="2" id="KW-0223">Dioxygenase</keyword>
<dbReference type="STRING" id="928856.SAMN04488049_12025"/>
<evidence type="ECO:0000313" key="2">
    <source>
        <dbReference type="EMBL" id="CUH78656.1"/>
    </source>
</evidence>
<proteinExistence type="predicted"/>
<dbReference type="InterPro" id="IPR004360">
    <property type="entry name" value="Glyas_Fos-R_dOase_dom"/>
</dbReference>
<dbReference type="PANTHER" id="PTHR43279:SF1">
    <property type="entry name" value="CATECHOL-2,3-DIOXYGENASE"/>
    <property type="match status" value="1"/>
</dbReference>
<dbReference type="SUPFAM" id="SSF54593">
    <property type="entry name" value="Glyoxalase/Bleomycin resistance protein/Dihydroxybiphenyl dioxygenase"/>
    <property type="match status" value="2"/>
</dbReference>
<organism evidence="2 3">
    <name type="scientific">Tritonibacter multivorans</name>
    <dbReference type="NCBI Taxonomy" id="928856"/>
    <lineage>
        <taxon>Bacteria</taxon>
        <taxon>Pseudomonadati</taxon>
        <taxon>Pseudomonadota</taxon>
        <taxon>Alphaproteobacteria</taxon>
        <taxon>Rhodobacterales</taxon>
        <taxon>Paracoccaceae</taxon>
        <taxon>Tritonibacter</taxon>
    </lineage>
</organism>
<feature type="domain" description="VOC" evidence="1">
    <location>
        <begin position="17"/>
        <end position="132"/>
    </location>
</feature>
<dbReference type="Gene3D" id="3.10.180.10">
    <property type="entry name" value="2,3-Dihydroxybiphenyl 1,2-Dioxygenase, domain 1"/>
    <property type="match status" value="2"/>
</dbReference>
<protein>
    <submittedName>
        <fullName evidence="2">Catechol-2,3-dioxygenase</fullName>
        <ecNumber evidence="2">1.13.11.2</ecNumber>
    </submittedName>
</protein>
<dbReference type="PROSITE" id="PS51819">
    <property type="entry name" value="VOC"/>
    <property type="match status" value="1"/>
</dbReference>
<dbReference type="RefSeq" id="WP_058290050.1">
    <property type="nucleotide sequence ID" value="NZ_CYSD01000032.1"/>
</dbReference>
<accession>A0A0P1GB96</accession>
<dbReference type="Proteomes" id="UP000052022">
    <property type="component" value="Unassembled WGS sequence"/>
</dbReference>
<keyword evidence="2" id="KW-0560">Oxidoreductase</keyword>
<dbReference type="OrthoDB" id="9792626at2"/>
<dbReference type="InterPro" id="IPR029068">
    <property type="entry name" value="Glyas_Bleomycin-R_OHBP_Dase"/>
</dbReference>
<name>A0A0P1GB96_9RHOB</name>